<evidence type="ECO:0000256" key="2">
    <source>
        <dbReference type="ARBA" id="ARBA00022833"/>
    </source>
</evidence>
<proteinExistence type="inferred from homology"/>
<feature type="compositionally biased region" description="Polar residues" evidence="9">
    <location>
        <begin position="200"/>
        <end position="216"/>
    </location>
</feature>
<keyword evidence="4" id="KW-0238">DNA-binding</keyword>
<name>A0A9P4L948_9PLEO</name>
<evidence type="ECO:0000313" key="13">
    <source>
        <dbReference type="Proteomes" id="UP000800039"/>
    </source>
</evidence>
<evidence type="ECO:0000256" key="1">
    <source>
        <dbReference type="ARBA" id="ARBA00022723"/>
    </source>
</evidence>
<evidence type="ECO:0000256" key="5">
    <source>
        <dbReference type="ARBA" id="ARBA00023159"/>
    </source>
</evidence>
<dbReference type="Pfam" id="PF00172">
    <property type="entry name" value="Zn_clus"/>
    <property type="match status" value="1"/>
</dbReference>
<keyword evidence="10" id="KW-0472">Membrane</keyword>
<dbReference type="AlphaFoldDB" id="A0A9P4L948"/>
<comment type="caution">
    <text evidence="12">The sequence shown here is derived from an EMBL/GenBank/DDBJ whole genome shotgun (WGS) entry which is preliminary data.</text>
</comment>
<dbReference type="Gene3D" id="4.10.240.10">
    <property type="entry name" value="Zn(2)-C6 fungal-type DNA-binding domain"/>
    <property type="match status" value="1"/>
</dbReference>
<dbReference type="Pfam" id="PF04082">
    <property type="entry name" value="Fungal_trans"/>
    <property type="match status" value="1"/>
</dbReference>
<evidence type="ECO:0000313" key="12">
    <source>
        <dbReference type="EMBL" id="KAF1846695.1"/>
    </source>
</evidence>
<feature type="domain" description="Zn(2)-C6 fungal-type" evidence="11">
    <location>
        <begin position="134"/>
        <end position="163"/>
    </location>
</feature>
<keyword evidence="1" id="KW-0479">Metal-binding</keyword>
<feature type="compositionally biased region" description="Basic and acidic residues" evidence="9">
    <location>
        <begin position="108"/>
        <end position="118"/>
    </location>
</feature>
<evidence type="ECO:0000256" key="3">
    <source>
        <dbReference type="ARBA" id="ARBA00023015"/>
    </source>
</evidence>
<organism evidence="12 13">
    <name type="scientific">Cucurbitaria berberidis CBS 394.84</name>
    <dbReference type="NCBI Taxonomy" id="1168544"/>
    <lineage>
        <taxon>Eukaryota</taxon>
        <taxon>Fungi</taxon>
        <taxon>Dikarya</taxon>
        <taxon>Ascomycota</taxon>
        <taxon>Pezizomycotina</taxon>
        <taxon>Dothideomycetes</taxon>
        <taxon>Pleosporomycetidae</taxon>
        <taxon>Pleosporales</taxon>
        <taxon>Pleosporineae</taxon>
        <taxon>Cucurbitariaceae</taxon>
        <taxon>Cucurbitaria</taxon>
    </lineage>
</organism>
<keyword evidence="6" id="KW-0804">Transcription</keyword>
<dbReference type="Proteomes" id="UP000800039">
    <property type="component" value="Unassembled WGS sequence"/>
</dbReference>
<dbReference type="GO" id="GO:0000981">
    <property type="term" value="F:DNA-binding transcription factor activity, RNA polymerase II-specific"/>
    <property type="evidence" value="ECO:0007669"/>
    <property type="project" value="InterPro"/>
</dbReference>
<keyword evidence="13" id="KW-1185">Reference proteome</keyword>
<dbReference type="SMART" id="SM00066">
    <property type="entry name" value="GAL4"/>
    <property type="match status" value="1"/>
</dbReference>
<feature type="region of interest" description="Disordered" evidence="9">
    <location>
        <begin position="98"/>
        <end position="128"/>
    </location>
</feature>
<dbReference type="SMART" id="SM00906">
    <property type="entry name" value="Fungal_trans"/>
    <property type="match status" value="1"/>
</dbReference>
<dbReference type="InterPro" id="IPR051439">
    <property type="entry name" value="XlnR/Xlr1"/>
</dbReference>
<comment type="similarity">
    <text evidence="8">Belongs to the xlnR/xlr1 family.</text>
</comment>
<sequence>MLSTNLHHQQYPSAFSHLPAPNMVDHHHQHQQQQQQLPPPPPPSQQQQQHHHHLAAQHMGPSPLDTLAHTSQYAALQFHQTRHVLPHGKALVKPHRLPYASGPIAPRNQREMLHERSGRGSATSGPVRRRISRACDQCNQLRTKCDGRQSCAHCIEFGLTCEYIRERKKRGKASRKDIAQQQAAAAAAGNGGQPSEDAATPSSDTKAGESTQSSSPKLPDGQRPLPELPSRSASMATPRSDMEPAPPFQNRAMSMSTLDAMREDEMHGMQPMQPPRIQTQGLPMHSSIPEYTSMDDYHRNMTYQSPLQMMQPSMHPIVPSHGLEYSDSPYSMMSPQSAHAQAPPHPFRLPEEPPNMGYMTQSPVASSPEWMLPSPSTTMYSGAPHQNPAQQLRYPVLQPLVPHLVDVMPVSLACDLLELYFQSSSPTFLQPVSPYVLGYVFRKRSFLRQNNPRVCSPALLASMLWIGCLTSESPYLSSSPSARSHLSEKLVNLSINLLKPLVHQTPGESNATSGAFANNGIVNGVTMGGFGMPAQDSEIGLPGAPGDLDDVATYMHLAIVISASEYKAASLRWWNAAWSLARELRLGKEVPVTPPPEPNDEDADGDIEAADLGGTYPSGQNSLLDTTEEQREERRRIWWLLYTVDRHLALCYNRPLSLLDVECSGLLQPLDDNVWQSGEFFEDSAQSFSDPTFRRRGPAFECTGHSIFGFFLPLMTILGEIVDLNYARNHPRFGTKTDWDDHALEISQQLVAYGQSLQELRNRAINEANAESHEPAHPSTPSVRSVNSTISRAQESLMHAKIVEAYGTHLMHTLHILLNGKWDPISLLDDNDLWISSQSFVDATGHAVSAAEALNEILEYDPDLSFMPFFFGIYLLQGSFLLLLIADKLQGEANPNIVRTCEVIVRAHEACIVTLNTEYQRNFRKVMRSALQQVRGRGMDEHAELAQQRRREMLSLYRWSGDGSGLAL</sequence>
<keyword evidence="10" id="KW-1133">Transmembrane helix</keyword>
<keyword evidence="2" id="KW-0862">Zinc</keyword>
<feature type="compositionally biased region" description="Polar residues" evidence="9">
    <location>
        <begin position="1"/>
        <end position="13"/>
    </location>
</feature>
<keyword evidence="7" id="KW-0539">Nucleus</keyword>
<dbReference type="EMBL" id="ML976616">
    <property type="protein sequence ID" value="KAF1846695.1"/>
    <property type="molecule type" value="Genomic_DNA"/>
</dbReference>
<dbReference type="InterPro" id="IPR001138">
    <property type="entry name" value="Zn2Cys6_DnaBD"/>
</dbReference>
<dbReference type="GeneID" id="63845827"/>
<feature type="region of interest" description="Disordered" evidence="9">
    <location>
        <begin position="1"/>
        <end position="66"/>
    </location>
</feature>
<dbReference type="CDD" id="cd00067">
    <property type="entry name" value="GAL4"/>
    <property type="match status" value="1"/>
</dbReference>
<dbReference type="SUPFAM" id="SSF57701">
    <property type="entry name" value="Zn2/Cys6 DNA-binding domain"/>
    <property type="match status" value="1"/>
</dbReference>
<feature type="region of interest" description="Disordered" evidence="9">
    <location>
        <begin position="172"/>
        <end position="250"/>
    </location>
</feature>
<keyword evidence="10" id="KW-0812">Transmembrane</keyword>
<dbReference type="RefSeq" id="XP_040789258.1">
    <property type="nucleotide sequence ID" value="XM_040928574.1"/>
</dbReference>
<keyword evidence="5" id="KW-0010">Activator</keyword>
<dbReference type="CDD" id="cd12148">
    <property type="entry name" value="fungal_TF_MHR"/>
    <property type="match status" value="1"/>
</dbReference>
<dbReference type="PROSITE" id="PS50048">
    <property type="entry name" value="ZN2_CY6_FUNGAL_2"/>
    <property type="match status" value="1"/>
</dbReference>
<dbReference type="GO" id="GO:0003677">
    <property type="term" value="F:DNA binding"/>
    <property type="evidence" value="ECO:0007669"/>
    <property type="project" value="UniProtKB-KW"/>
</dbReference>
<gene>
    <name evidence="12" type="ORF">K460DRAFT_282484</name>
</gene>
<dbReference type="OrthoDB" id="5365785at2759"/>
<dbReference type="PANTHER" id="PTHR47663:SF1">
    <property type="entry name" value="XYLANOLYTIC TRANSCRIPTIONAL ACTIVATOR XLNR-RELATED"/>
    <property type="match status" value="1"/>
</dbReference>
<dbReference type="InterPro" id="IPR036864">
    <property type="entry name" value="Zn2-C6_fun-type_DNA-bd_sf"/>
</dbReference>
<evidence type="ECO:0000256" key="9">
    <source>
        <dbReference type="SAM" id="MobiDB-lite"/>
    </source>
</evidence>
<reference evidence="12" key="1">
    <citation type="submission" date="2020-01" db="EMBL/GenBank/DDBJ databases">
        <authorList>
            <consortium name="DOE Joint Genome Institute"/>
            <person name="Haridas S."/>
            <person name="Albert R."/>
            <person name="Binder M."/>
            <person name="Bloem J."/>
            <person name="Labutti K."/>
            <person name="Salamov A."/>
            <person name="Andreopoulos B."/>
            <person name="Baker S.E."/>
            <person name="Barry K."/>
            <person name="Bills G."/>
            <person name="Bluhm B.H."/>
            <person name="Cannon C."/>
            <person name="Castanera R."/>
            <person name="Culley D.E."/>
            <person name="Daum C."/>
            <person name="Ezra D."/>
            <person name="Gonzalez J.B."/>
            <person name="Henrissat B."/>
            <person name="Kuo A."/>
            <person name="Liang C."/>
            <person name="Lipzen A."/>
            <person name="Lutzoni F."/>
            <person name="Magnuson J."/>
            <person name="Mondo S."/>
            <person name="Nolan M."/>
            <person name="Ohm R."/>
            <person name="Pangilinan J."/>
            <person name="Park H.-J."/>
            <person name="Ramirez L."/>
            <person name="Alfaro M."/>
            <person name="Sun H."/>
            <person name="Tritt A."/>
            <person name="Yoshinaga Y."/>
            <person name="Zwiers L.-H."/>
            <person name="Turgeon B.G."/>
            <person name="Goodwin S.B."/>
            <person name="Spatafora J.W."/>
            <person name="Crous P.W."/>
            <person name="Grigoriev I.V."/>
        </authorList>
    </citation>
    <scope>NUCLEOTIDE SEQUENCE</scope>
    <source>
        <strain evidence="12">CBS 394.84</strain>
    </source>
</reference>
<evidence type="ECO:0000256" key="10">
    <source>
        <dbReference type="SAM" id="Phobius"/>
    </source>
</evidence>
<evidence type="ECO:0000256" key="7">
    <source>
        <dbReference type="ARBA" id="ARBA00023242"/>
    </source>
</evidence>
<dbReference type="PANTHER" id="PTHR47663">
    <property type="entry name" value="XYLANOLYTIC TRANSCRIPTIONAL ACTIVATOR XLNR-RELATED"/>
    <property type="match status" value="1"/>
</dbReference>
<protein>
    <recommendedName>
        <fullName evidence="11">Zn(2)-C6 fungal-type domain-containing protein</fullName>
    </recommendedName>
</protein>
<dbReference type="FunFam" id="4.10.240.10:FF:000004">
    <property type="entry name" value="Xylanolytic transcriptional activator XlnR"/>
    <property type="match status" value="1"/>
</dbReference>
<evidence type="ECO:0000256" key="4">
    <source>
        <dbReference type="ARBA" id="ARBA00023125"/>
    </source>
</evidence>
<evidence type="ECO:0000259" key="11">
    <source>
        <dbReference type="PROSITE" id="PS50048"/>
    </source>
</evidence>
<keyword evidence="3" id="KW-0805">Transcription regulation</keyword>
<feature type="compositionally biased region" description="Low complexity" evidence="9">
    <location>
        <begin position="179"/>
        <end position="188"/>
    </location>
</feature>
<evidence type="ECO:0000256" key="8">
    <source>
        <dbReference type="ARBA" id="ARBA00037990"/>
    </source>
</evidence>
<accession>A0A9P4L948</accession>
<dbReference type="InterPro" id="IPR007219">
    <property type="entry name" value="XnlR_reg_dom"/>
</dbReference>
<dbReference type="GO" id="GO:0008270">
    <property type="term" value="F:zinc ion binding"/>
    <property type="evidence" value="ECO:0007669"/>
    <property type="project" value="InterPro"/>
</dbReference>
<feature type="transmembrane region" description="Helical" evidence="10">
    <location>
        <begin position="866"/>
        <end position="886"/>
    </location>
</feature>
<evidence type="ECO:0000256" key="6">
    <source>
        <dbReference type="ARBA" id="ARBA00023163"/>
    </source>
</evidence>
<dbReference type="GO" id="GO:0006351">
    <property type="term" value="P:DNA-templated transcription"/>
    <property type="evidence" value="ECO:0007669"/>
    <property type="project" value="InterPro"/>
</dbReference>